<evidence type="ECO:0000256" key="5">
    <source>
        <dbReference type="ARBA" id="ARBA00023136"/>
    </source>
</evidence>
<comment type="caution">
    <text evidence="9">The sequence shown here is derived from an EMBL/GenBank/DDBJ whole genome shotgun (WGS) entry which is preliminary data.</text>
</comment>
<keyword evidence="3" id="KW-0732">Signal</keyword>
<evidence type="ECO:0000313" key="9">
    <source>
        <dbReference type="EMBL" id="KAF9577153.1"/>
    </source>
</evidence>
<keyword evidence="10" id="KW-1185">Reference proteome</keyword>
<feature type="domain" description="L-type lectin-like" evidence="8">
    <location>
        <begin position="1"/>
        <end position="191"/>
    </location>
</feature>
<dbReference type="Pfam" id="PF03388">
    <property type="entry name" value="Lectin_leg-like"/>
    <property type="match status" value="1"/>
</dbReference>
<gene>
    <name evidence="9" type="ORF">BGW38_007824</name>
</gene>
<reference evidence="9" key="1">
    <citation type="journal article" date="2020" name="Fungal Divers.">
        <title>Resolving the Mortierellaceae phylogeny through synthesis of multi-gene phylogenetics and phylogenomics.</title>
        <authorList>
            <person name="Vandepol N."/>
            <person name="Liber J."/>
            <person name="Desiro A."/>
            <person name="Na H."/>
            <person name="Kennedy M."/>
            <person name="Barry K."/>
            <person name="Grigoriev I.V."/>
            <person name="Miller A.N."/>
            <person name="O'Donnell K."/>
            <person name="Stajich J.E."/>
            <person name="Bonito G."/>
        </authorList>
    </citation>
    <scope>NUCLEOTIDE SEQUENCE</scope>
    <source>
        <strain evidence="9">KOD1015</strain>
    </source>
</reference>
<dbReference type="Gene3D" id="2.60.120.200">
    <property type="match status" value="1"/>
</dbReference>
<dbReference type="Proteomes" id="UP000780801">
    <property type="component" value="Unassembled WGS sequence"/>
</dbReference>
<dbReference type="InterPro" id="IPR013320">
    <property type="entry name" value="ConA-like_dom_sf"/>
</dbReference>
<dbReference type="OrthoDB" id="10265193at2759"/>
<keyword evidence="6" id="KW-0175">Coiled coil</keyword>
<evidence type="ECO:0000256" key="7">
    <source>
        <dbReference type="SAM" id="Phobius"/>
    </source>
</evidence>
<feature type="transmembrane region" description="Helical" evidence="7">
    <location>
        <begin position="373"/>
        <end position="394"/>
    </location>
</feature>
<dbReference type="EMBL" id="JAABOA010005223">
    <property type="protein sequence ID" value="KAF9577153.1"/>
    <property type="molecule type" value="Genomic_DNA"/>
</dbReference>
<dbReference type="GO" id="GO:0030134">
    <property type="term" value="C:COPII-coated ER to Golgi transport vesicle"/>
    <property type="evidence" value="ECO:0007669"/>
    <property type="project" value="TreeGrafter"/>
</dbReference>
<name>A0A9P6FKM5_9FUNG</name>
<evidence type="ECO:0000256" key="4">
    <source>
        <dbReference type="ARBA" id="ARBA00022989"/>
    </source>
</evidence>
<protein>
    <recommendedName>
        <fullName evidence="8">L-type lectin-like domain-containing protein</fullName>
    </recommendedName>
</protein>
<keyword evidence="5 7" id="KW-0472">Membrane</keyword>
<proteinExistence type="predicted"/>
<evidence type="ECO:0000259" key="8">
    <source>
        <dbReference type="PROSITE" id="PS51328"/>
    </source>
</evidence>
<evidence type="ECO:0000256" key="1">
    <source>
        <dbReference type="ARBA" id="ARBA00004479"/>
    </source>
</evidence>
<dbReference type="GO" id="GO:0005793">
    <property type="term" value="C:endoplasmic reticulum-Golgi intermediate compartment"/>
    <property type="evidence" value="ECO:0007669"/>
    <property type="project" value="TreeGrafter"/>
</dbReference>
<dbReference type="GO" id="GO:0005789">
    <property type="term" value="C:endoplasmic reticulum membrane"/>
    <property type="evidence" value="ECO:0007669"/>
    <property type="project" value="TreeGrafter"/>
</dbReference>
<dbReference type="SUPFAM" id="SSF49899">
    <property type="entry name" value="Concanavalin A-like lectins/glucanases"/>
    <property type="match status" value="1"/>
</dbReference>
<dbReference type="PROSITE" id="PS51328">
    <property type="entry name" value="L_LECTIN_LIKE"/>
    <property type="match status" value="1"/>
</dbReference>
<keyword evidence="2 7" id="KW-0812">Transmembrane</keyword>
<sequence>DFVRLTPSVPGLRGSVWRSSANEYKEWEVEFSFKTFGQNSNNGGRGLAFWYTQEKAVEGPIFGNKDQWKGLGVFMDTSDPANHRTSSVIYGIMNDGSMKFPANPTSSAGSFGGCMRDFKSTPFPVVVRVSYIGKTLKVSADTHSRGKKMVACFEHKDIELPIGHYFGVSALAAETGTPDDHDVHSFEVYEVNPPPRAQKPLRPHEEEMVKKGGEVKVDEKDKEAFEEVQKIVEEREQKIKEEKEGPDATMSSTQLSAMVAESQYRIIESLNTIHNKLEVLGAPVTPPESSSKSLEEINKKINRMAESLHAMENVVQGLVDHISKQGGGGDMVDITKVLKEELRSLNLKMEDIDTRQSFQHRLTQNRLVKSTSWMSYVVFLILLQVVAVSAYTWYKKRVEMSEKKFL</sequence>
<dbReference type="GO" id="GO:0000139">
    <property type="term" value="C:Golgi membrane"/>
    <property type="evidence" value="ECO:0007669"/>
    <property type="project" value="TreeGrafter"/>
</dbReference>
<evidence type="ECO:0000313" key="10">
    <source>
        <dbReference type="Proteomes" id="UP000780801"/>
    </source>
</evidence>
<dbReference type="GO" id="GO:0005537">
    <property type="term" value="F:D-mannose binding"/>
    <property type="evidence" value="ECO:0007669"/>
    <property type="project" value="TreeGrafter"/>
</dbReference>
<comment type="subcellular location">
    <subcellularLocation>
        <location evidence="1">Membrane</location>
        <topology evidence="1">Single-pass type I membrane protein</topology>
    </subcellularLocation>
</comment>
<dbReference type="InterPro" id="IPR005052">
    <property type="entry name" value="Lectin_leg"/>
</dbReference>
<keyword evidence="4 7" id="KW-1133">Transmembrane helix</keyword>
<feature type="coiled-coil region" evidence="6">
    <location>
        <begin position="294"/>
        <end position="355"/>
    </location>
</feature>
<organism evidence="9 10">
    <name type="scientific">Lunasporangiospora selenospora</name>
    <dbReference type="NCBI Taxonomy" id="979761"/>
    <lineage>
        <taxon>Eukaryota</taxon>
        <taxon>Fungi</taxon>
        <taxon>Fungi incertae sedis</taxon>
        <taxon>Mucoromycota</taxon>
        <taxon>Mortierellomycotina</taxon>
        <taxon>Mortierellomycetes</taxon>
        <taxon>Mortierellales</taxon>
        <taxon>Mortierellaceae</taxon>
        <taxon>Lunasporangiospora</taxon>
    </lineage>
</organism>
<dbReference type="InterPro" id="IPR051136">
    <property type="entry name" value="Intracellular_Lectin-GPT"/>
</dbReference>
<evidence type="ECO:0000256" key="2">
    <source>
        <dbReference type="ARBA" id="ARBA00022692"/>
    </source>
</evidence>
<evidence type="ECO:0000256" key="3">
    <source>
        <dbReference type="ARBA" id="ARBA00022729"/>
    </source>
</evidence>
<accession>A0A9P6FKM5</accession>
<dbReference type="GO" id="GO:0006888">
    <property type="term" value="P:endoplasmic reticulum to Golgi vesicle-mediated transport"/>
    <property type="evidence" value="ECO:0007669"/>
    <property type="project" value="TreeGrafter"/>
</dbReference>
<dbReference type="PANTHER" id="PTHR12223:SF28">
    <property type="entry name" value="LECTIN, MANNOSE BINDING 1 LIKE"/>
    <property type="match status" value="1"/>
</dbReference>
<dbReference type="PANTHER" id="PTHR12223">
    <property type="entry name" value="VESICULAR MANNOSE-BINDING LECTIN"/>
    <property type="match status" value="1"/>
</dbReference>
<evidence type="ECO:0000256" key="6">
    <source>
        <dbReference type="SAM" id="Coils"/>
    </source>
</evidence>
<feature type="non-terminal residue" evidence="9">
    <location>
        <position position="1"/>
    </location>
</feature>
<dbReference type="AlphaFoldDB" id="A0A9P6FKM5"/>